<dbReference type="InterPro" id="IPR038765">
    <property type="entry name" value="Papain-like_cys_pep_sf"/>
</dbReference>
<evidence type="ECO:0000256" key="1">
    <source>
        <dbReference type="ARBA" id="ARBA00008455"/>
    </source>
</evidence>
<dbReference type="InterPro" id="IPR039417">
    <property type="entry name" value="Peptidase_C1A_papain-like"/>
</dbReference>
<reference evidence="5 6" key="1">
    <citation type="journal article" date="2011" name="Stand. Genomic Sci.">
        <title>Complete genome sequence of Desulfobulbus propionicus type strain (1pr3).</title>
        <authorList>
            <person name="Pagani I."/>
            <person name="Lapidus A."/>
            <person name="Nolan M."/>
            <person name="Lucas S."/>
            <person name="Hammon N."/>
            <person name="Deshpande S."/>
            <person name="Cheng J.F."/>
            <person name="Chertkov O."/>
            <person name="Davenport K."/>
            <person name="Tapia R."/>
            <person name="Han C."/>
            <person name="Goodwin L."/>
            <person name="Pitluck S."/>
            <person name="Liolios K."/>
            <person name="Mavromatis K."/>
            <person name="Ivanova N."/>
            <person name="Mikhailova N."/>
            <person name="Pati A."/>
            <person name="Chen A."/>
            <person name="Palaniappan K."/>
            <person name="Land M."/>
            <person name="Hauser L."/>
            <person name="Chang Y.J."/>
            <person name="Jeffries C.D."/>
            <person name="Detter J.C."/>
            <person name="Brambilla E."/>
            <person name="Kannan K.P."/>
            <person name="Djao O.D."/>
            <person name="Rohde M."/>
            <person name="Pukall R."/>
            <person name="Spring S."/>
            <person name="Goker M."/>
            <person name="Sikorski J."/>
            <person name="Woyke T."/>
            <person name="Bristow J."/>
            <person name="Eisen J.A."/>
            <person name="Markowitz V."/>
            <person name="Hugenholtz P."/>
            <person name="Kyrpides N.C."/>
            <person name="Klenk H.P."/>
        </authorList>
    </citation>
    <scope>NUCLEOTIDE SEQUENCE [LARGE SCALE GENOMIC DNA]</scope>
    <source>
        <strain evidence="6">ATCC 33891 / DSM 2032 / 1pr3</strain>
    </source>
</reference>
<dbReference type="InterPro" id="IPR000169">
    <property type="entry name" value="Pept_cys_AS"/>
</dbReference>
<dbReference type="Pfam" id="PF03797">
    <property type="entry name" value="Autotransporter"/>
    <property type="match status" value="1"/>
</dbReference>
<dbReference type="SMART" id="SM00869">
    <property type="entry name" value="Autotransporter"/>
    <property type="match status" value="1"/>
</dbReference>
<dbReference type="InterPro" id="IPR013128">
    <property type="entry name" value="Peptidase_C1A"/>
</dbReference>
<dbReference type="InterPro" id="IPR025660">
    <property type="entry name" value="Pept_his_AS"/>
</dbReference>
<keyword evidence="6" id="KW-1185">Reference proteome</keyword>
<dbReference type="AlphaFoldDB" id="A0A7U3YLU9"/>
<name>A0A7U3YLU9_DESPD</name>
<dbReference type="SUPFAM" id="SSF103515">
    <property type="entry name" value="Autotransporter"/>
    <property type="match status" value="1"/>
</dbReference>
<dbReference type="RefSeq" id="WP_015724286.1">
    <property type="nucleotide sequence ID" value="NC_014972.1"/>
</dbReference>
<dbReference type="SMART" id="SM00645">
    <property type="entry name" value="Pept_C1"/>
    <property type="match status" value="1"/>
</dbReference>
<evidence type="ECO:0000256" key="3">
    <source>
        <dbReference type="SAM" id="SignalP"/>
    </source>
</evidence>
<dbReference type="Gene3D" id="3.90.70.10">
    <property type="entry name" value="Cysteine proteinases"/>
    <property type="match status" value="1"/>
</dbReference>
<dbReference type="InterPro" id="IPR012332">
    <property type="entry name" value="Autotransporter_pectin_lyase_C"/>
</dbReference>
<dbReference type="GO" id="GO:0006508">
    <property type="term" value="P:proteolysis"/>
    <property type="evidence" value="ECO:0007669"/>
    <property type="project" value="InterPro"/>
</dbReference>
<dbReference type="PROSITE" id="PS00639">
    <property type="entry name" value="THIOL_PROTEASE_HIS"/>
    <property type="match status" value="1"/>
</dbReference>
<dbReference type="Gene3D" id="2.160.20.20">
    <property type="match status" value="1"/>
</dbReference>
<protein>
    <submittedName>
        <fullName evidence="5">Outer membrane autotransporter barrel domain protein</fullName>
    </submittedName>
</protein>
<evidence type="ECO:0000259" key="4">
    <source>
        <dbReference type="PROSITE" id="PS51208"/>
    </source>
</evidence>
<evidence type="ECO:0000256" key="2">
    <source>
        <dbReference type="ARBA" id="ARBA00023157"/>
    </source>
</evidence>
<feature type="chain" id="PRO_5030840080" evidence="3">
    <location>
        <begin position="22"/>
        <end position="1076"/>
    </location>
</feature>
<dbReference type="PANTHER" id="PTHR12411">
    <property type="entry name" value="CYSTEINE PROTEASE FAMILY C1-RELATED"/>
    <property type="match status" value="1"/>
</dbReference>
<keyword evidence="3" id="KW-0732">Signal</keyword>
<feature type="signal peptide" evidence="3">
    <location>
        <begin position="1"/>
        <end position="21"/>
    </location>
</feature>
<dbReference type="PROSITE" id="PS00139">
    <property type="entry name" value="THIOL_PROTEASE_CYS"/>
    <property type="match status" value="1"/>
</dbReference>
<dbReference type="EMBL" id="CP002364">
    <property type="protein sequence ID" value="ADW17745.1"/>
    <property type="molecule type" value="Genomic_DNA"/>
</dbReference>
<dbReference type="PRINTS" id="PR00705">
    <property type="entry name" value="PAPAIN"/>
</dbReference>
<comment type="similarity">
    <text evidence="1">Belongs to the peptidase C1 family.</text>
</comment>
<gene>
    <name evidence="5" type="ordered locus">Despr_1593</name>
</gene>
<dbReference type="InterPro" id="IPR005546">
    <property type="entry name" value="Autotransporte_beta"/>
</dbReference>
<evidence type="ECO:0000313" key="6">
    <source>
        <dbReference type="Proteomes" id="UP000006365"/>
    </source>
</evidence>
<evidence type="ECO:0000313" key="5">
    <source>
        <dbReference type="EMBL" id="ADW17745.1"/>
    </source>
</evidence>
<dbReference type="InterPro" id="IPR025661">
    <property type="entry name" value="Pept_asp_AS"/>
</dbReference>
<dbReference type="PROSITE" id="PS51208">
    <property type="entry name" value="AUTOTRANSPORTER"/>
    <property type="match status" value="1"/>
</dbReference>
<accession>A0A7U3YLU9</accession>
<organism evidence="5 6">
    <name type="scientific">Desulfobulbus propionicus (strain ATCC 33891 / DSM 2032 / VKM B-1956 / 1pr3)</name>
    <dbReference type="NCBI Taxonomy" id="577650"/>
    <lineage>
        <taxon>Bacteria</taxon>
        <taxon>Pseudomonadati</taxon>
        <taxon>Thermodesulfobacteriota</taxon>
        <taxon>Desulfobulbia</taxon>
        <taxon>Desulfobulbales</taxon>
        <taxon>Desulfobulbaceae</taxon>
        <taxon>Desulfobulbus</taxon>
    </lineage>
</organism>
<dbReference type="SUPFAM" id="SSF51126">
    <property type="entry name" value="Pectin lyase-like"/>
    <property type="match status" value="1"/>
</dbReference>
<dbReference type="CDD" id="cd02248">
    <property type="entry name" value="Peptidase_C1A"/>
    <property type="match status" value="1"/>
</dbReference>
<dbReference type="GO" id="GO:0008234">
    <property type="term" value="F:cysteine-type peptidase activity"/>
    <property type="evidence" value="ECO:0007669"/>
    <property type="project" value="InterPro"/>
</dbReference>
<dbReference type="InterPro" id="IPR011050">
    <property type="entry name" value="Pectin_lyase_fold/virulence"/>
</dbReference>
<dbReference type="Proteomes" id="UP000006365">
    <property type="component" value="Chromosome"/>
</dbReference>
<dbReference type="KEGG" id="dpr:Despr_1593"/>
<sequence>MNLTLYASLTTVLLAPMPGLAMDLPSSFDLRDIDGHSFIGAVRDQAYCGSCYAFGTLAAAESTWNRTHGLYDQQAIDLSEAFMVWSLSPLYDGMDGCDGGLLEDPMTAMVEHGTPLESVYPYPVQEDQWTVIEQPAGQHWDAPRYTMEDWYSIPVNDVETTRRVLHAIGAVTIGVNSDREEWHDYQGGVLNDNFRVPTQVNIAALDHAVALIGYNDETGEDGLGYWILRNSWSEEWGEDGYMRLRYTTSMSNLWSFYLIAEPWSGESLHLVNTGDIQAVPWSAGGTYNAHGVDFWGGKASSVVNQGTIGAHAQSDEALTTARGIYLWGGPGGSVRNEGLITASAFSPQGQAVAYGICLQGGEIVNQGTVTAEADSDANFTLSYGIWASNGKNDLVIENSGEIVAQTGADTLKGSAGIWSENHGRTQVTNSGSISAVSGDWAIGVAFIKGPGWLENSGTITAVASSVQPLLDYQGGVGVWANTPSVIINSGTISGYNASIASYDTTRLILQSGSDLVGPAWMAGETDVVLLNGNGMENEVFYGAETLVMHGVDWSLSGHSTFGAIQVEHGRLGIDGVIGGETTVGAHGILGGNGTLTGNVTNRGTVSPGHSIGHLTIDGNYTQSSSATLGMEIGADQADRFTVTGTASLDGTLLLVPNGYTNGGSFSMLDAGSISGVFDRVQGAAILDTELLSLSPGNLSLEVSRNSYTSLAIPHNSGLATSLDRVRPSAANDFADLLDRLDLALTTSALNNALAEMTPRIHGLATTLALDDAQSRFDSLRRRMEHFDPSPESSDRAGATTAWFEFPSHHSRYEADDASFGATKNVYGLLFGLERSTADGLILGMAGALGESRYESDSSADEGENKSLHAYLYGSWNDPLTPGGWRLGAALGTGLIDFDADRSLAFAGRATHSDHEGRLFGATVQGGYDWVIGNWILGPSVGGGWVRLDEEGFQESGADSADLSLGSRASDSLLGFAGARIAYPFQWKTFALEPELRLHWWHEFNRHSDDLQSQLAGGGDMFLTPGRDLAGDSLVMGAALEARLSPSAFAHLGYDCTLQSDNGATDHALSLRLAWTF</sequence>
<dbReference type="PROSITE" id="PS00640">
    <property type="entry name" value="THIOL_PROTEASE_ASN"/>
    <property type="match status" value="1"/>
</dbReference>
<dbReference type="InterPro" id="IPR036709">
    <property type="entry name" value="Autotransporte_beta_dom_sf"/>
</dbReference>
<dbReference type="Pfam" id="PF00112">
    <property type="entry name" value="Peptidase_C1"/>
    <property type="match status" value="1"/>
</dbReference>
<keyword evidence="2" id="KW-1015">Disulfide bond</keyword>
<dbReference type="SUPFAM" id="SSF54001">
    <property type="entry name" value="Cysteine proteinases"/>
    <property type="match status" value="1"/>
</dbReference>
<dbReference type="Gene3D" id="2.40.128.130">
    <property type="entry name" value="Autotransporter beta-domain"/>
    <property type="match status" value="1"/>
</dbReference>
<proteinExistence type="inferred from homology"/>
<feature type="domain" description="Autotransporter" evidence="4">
    <location>
        <begin position="794"/>
        <end position="1076"/>
    </location>
</feature>
<dbReference type="InterPro" id="IPR000668">
    <property type="entry name" value="Peptidase_C1A_C"/>
</dbReference>